<evidence type="ECO:0008006" key="12">
    <source>
        <dbReference type="Google" id="ProtNLM"/>
    </source>
</evidence>
<dbReference type="AlphaFoldDB" id="A0AAN8I5Q8"/>
<dbReference type="GO" id="GO:0004497">
    <property type="term" value="F:monooxygenase activity"/>
    <property type="evidence" value="ECO:0007669"/>
    <property type="project" value="UniProtKB-KW"/>
</dbReference>
<accession>A0AAN8I5Q8</accession>
<name>A0AAN8I5Q8_9EURO</name>
<comment type="cofactor">
    <cofactor evidence="1 8">
        <name>heme</name>
        <dbReference type="ChEBI" id="CHEBI:30413"/>
    </cofactor>
</comment>
<proteinExistence type="inferred from homology"/>
<dbReference type="GO" id="GO:0005506">
    <property type="term" value="F:iron ion binding"/>
    <property type="evidence" value="ECO:0007669"/>
    <property type="project" value="InterPro"/>
</dbReference>
<evidence type="ECO:0000256" key="9">
    <source>
        <dbReference type="RuleBase" id="RU000461"/>
    </source>
</evidence>
<dbReference type="InterPro" id="IPR002401">
    <property type="entry name" value="Cyt_P450_E_grp-I"/>
</dbReference>
<keyword evidence="7 9" id="KW-0503">Monooxygenase</keyword>
<keyword evidence="3 8" id="KW-0349">Heme</keyword>
<evidence type="ECO:0000256" key="8">
    <source>
        <dbReference type="PIRSR" id="PIRSR602401-1"/>
    </source>
</evidence>
<keyword evidence="11" id="KW-1185">Reference proteome</keyword>
<dbReference type="PRINTS" id="PR00385">
    <property type="entry name" value="P450"/>
</dbReference>
<dbReference type="InterPro" id="IPR036396">
    <property type="entry name" value="Cyt_P450_sf"/>
</dbReference>
<comment type="similarity">
    <text evidence="2 9">Belongs to the cytochrome P450 family.</text>
</comment>
<comment type="caution">
    <text evidence="10">The sequence shown here is derived from an EMBL/GenBank/DDBJ whole genome shotgun (WGS) entry which is preliminary data.</text>
</comment>
<feature type="binding site" description="axial binding residue" evidence="8">
    <location>
        <position position="467"/>
    </location>
    <ligand>
        <name>heme</name>
        <dbReference type="ChEBI" id="CHEBI:30413"/>
    </ligand>
    <ligandPart>
        <name>Fe</name>
        <dbReference type="ChEBI" id="CHEBI:18248"/>
    </ligandPart>
</feature>
<evidence type="ECO:0000256" key="1">
    <source>
        <dbReference type="ARBA" id="ARBA00001971"/>
    </source>
</evidence>
<dbReference type="PANTHER" id="PTHR24305:SF237">
    <property type="entry name" value="CYTOCHROME P450 MONOOXYGENASE ATNE-RELATED"/>
    <property type="match status" value="1"/>
</dbReference>
<dbReference type="PRINTS" id="PR00463">
    <property type="entry name" value="EP450I"/>
</dbReference>
<protein>
    <recommendedName>
        <fullName evidence="12">Cytochrome P450</fullName>
    </recommendedName>
</protein>
<reference evidence="10 11" key="1">
    <citation type="submission" date="2022-12" db="EMBL/GenBank/DDBJ databases">
        <title>Genomic features and morphological characterization of a novel Knufia sp. strain isolated from spacecraft assembly facility.</title>
        <authorList>
            <person name="Teixeira M."/>
            <person name="Chander A.M."/>
            <person name="Stajich J.E."/>
            <person name="Venkateswaran K."/>
        </authorList>
    </citation>
    <scope>NUCLEOTIDE SEQUENCE [LARGE SCALE GENOMIC DNA]</scope>
    <source>
        <strain evidence="10 11">FJI-L2-BK-P2</strain>
    </source>
</reference>
<evidence type="ECO:0000256" key="5">
    <source>
        <dbReference type="ARBA" id="ARBA00023002"/>
    </source>
</evidence>
<evidence type="ECO:0000313" key="10">
    <source>
        <dbReference type="EMBL" id="KAK5955892.1"/>
    </source>
</evidence>
<evidence type="ECO:0000256" key="3">
    <source>
        <dbReference type="ARBA" id="ARBA00022617"/>
    </source>
</evidence>
<sequence>MATFIDTRNASLACAIALLTFLFLRILYRLTLHPLAKYPGPLLSRLSSISIPLQTATGDRHLRQLQGHRKYGPVVRIGPNSLSFSSPTALRTIYQSSRLQNQLRKSDYYKTIDAPAGAYSTHSEISRKKHAFRRRVLDQAFSEASLRSAEEFVIKNVDALCDVLSDSNPWSRPRKMDDYATYFAYDVMGDLVFGKPFDCMTSAEHRYVPKLITASSEFLYIIANLPLQFIVRPIICCEPLMHWLGGQAARDEFHFVAYAAACMKERIAKEDEKVVRKDMMHYILNAKDPVTSRPFSQRELEAETSLLIAAGADTTSSSLAAGFFYLTLPSSEPILQYLQQQLRKEFGDVASITWSVVKSHTYLRAVVDEILRFSPAVPSELPRTILQKPGLEIAGEFIPAGTTVGCSAYVLHHDEEAYPEPYTFRPERWIPQDAETHLAEPTSLQDPGQITKAREAFCAFSLGSRGCVGKQLAYMELCLVLARVLWTFDLRRSAEQVSIRTKAESEKKGLDWHEDEYQVKDVFLTDRGGPMVEFRRHQV</sequence>
<dbReference type="InterPro" id="IPR001128">
    <property type="entry name" value="Cyt_P450"/>
</dbReference>
<evidence type="ECO:0000256" key="4">
    <source>
        <dbReference type="ARBA" id="ARBA00022723"/>
    </source>
</evidence>
<dbReference type="EMBL" id="JAKLMC020000006">
    <property type="protein sequence ID" value="KAK5955892.1"/>
    <property type="molecule type" value="Genomic_DNA"/>
</dbReference>
<dbReference type="InterPro" id="IPR017972">
    <property type="entry name" value="Cyt_P450_CS"/>
</dbReference>
<evidence type="ECO:0000256" key="7">
    <source>
        <dbReference type="ARBA" id="ARBA00023033"/>
    </source>
</evidence>
<evidence type="ECO:0000256" key="2">
    <source>
        <dbReference type="ARBA" id="ARBA00010617"/>
    </source>
</evidence>
<dbReference type="PANTHER" id="PTHR24305">
    <property type="entry name" value="CYTOCHROME P450"/>
    <property type="match status" value="1"/>
</dbReference>
<keyword evidence="4 8" id="KW-0479">Metal-binding</keyword>
<evidence type="ECO:0000313" key="11">
    <source>
        <dbReference type="Proteomes" id="UP001316803"/>
    </source>
</evidence>
<dbReference type="Gene3D" id="1.10.630.10">
    <property type="entry name" value="Cytochrome P450"/>
    <property type="match status" value="1"/>
</dbReference>
<keyword evidence="6 8" id="KW-0408">Iron</keyword>
<keyword evidence="5 9" id="KW-0560">Oxidoreductase</keyword>
<gene>
    <name evidence="10" type="ORF">OHC33_003534</name>
</gene>
<dbReference type="PROSITE" id="PS00086">
    <property type="entry name" value="CYTOCHROME_P450"/>
    <property type="match status" value="1"/>
</dbReference>
<dbReference type="GO" id="GO:0016705">
    <property type="term" value="F:oxidoreductase activity, acting on paired donors, with incorporation or reduction of molecular oxygen"/>
    <property type="evidence" value="ECO:0007669"/>
    <property type="project" value="InterPro"/>
</dbReference>
<dbReference type="Pfam" id="PF00067">
    <property type="entry name" value="p450"/>
    <property type="match status" value="1"/>
</dbReference>
<dbReference type="CDD" id="cd11061">
    <property type="entry name" value="CYP67-like"/>
    <property type="match status" value="1"/>
</dbReference>
<organism evidence="10 11">
    <name type="scientific">Knufia fluminis</name>
    <dbReference type="NCBI Taxonomy" id="191047"/>
    <lineage>
        <taxon>Eukaryota</taxon>
        <taxon>Fungi</taxon>
        <taxon>Dikarya</taxon>
        <taxon>Ascomycota</taxon>
        <taxon>Pezizomycotina</taxon>
        <taxon>Eurotiomycetes</taxon>
        <taxon>Chaetothyriomycetidae</taxon>
        <taxon>Chaetothyriales</taxon>
        <taxon>Trichomeriaceae</taxon>
        <taxon>Knufia</taxon>
    </lineage>
</organism>
<evidence type="ECO:0000256" key="6">
    <source>
        <dbReference type="ARBA" id="ARBA00023004"/>
    </source>
</evidence>
<dbReference type="Proteomes" id="UP001316803">
    <property type="component" value="Unassembled WGS sequence"/>
</dbReference>
<dbReference type="GO" id="GO:0020037">
    <property type="term" value="F:heme binding"/>
    <property type="evidence" value="ECO:0007669"/>
    <property type="project" value="InterPro"/>
</dbReference>
<dbReference type="SUPFAM" id="SSF48264">
    <property type="entry name" value="Cytochrome P450"/>
    <property type="match status" value="1"/>
</dbReference>
<dbReference type="InterPro" id="IPR050121">
    <property type="entry name" value="Cytochrome_P450_monoxygenase"/>
</dbReference>